<dbReference type="EMBL" id="UOFI01000072">
    <property type="protein sequence ID" value="VAW66086.1"/>
    <property type="molecule type" value="Genomic_DNA"/>
</dbReference>
<reference evidence="1" key="1">
    <citation type="submission" date="2018-06" db="EMBL/GenBank/DDBJ databases">
        <authorList>
            <person name="Zhirakovskaya E."/>
        </authorList>
    </citation>
    <scope>NUCLEOTIDE SEQUENCE</scope>
</reference>
<evidence type="ECO:0000313" key="1">
    <source>
        <dbReference type="EMBL" id="VAW66086.1"/>
    </source>
</evidence>
<proteinExistence type="predicted"/>
<name>A0A3B0YCJ0_9ZZZZ</name>
<sequence>MAFNTDNPGKSKVIVLQIVYTAYPFNMIKITSI</sequence>
<gene>
    <name evidence="1" type="ORF">MNBD_GAMMA09-2849</name>
</gene>
<dbReference type="AlphaFoldDB" id="A0A3B0YCJ0"/>
<accession>A0A3B0YCJ0</accession>
<protein>
    <submittedName>
        <fullName evidence="1">Uncharacterized protein</fullName>
    </submittedName>
</protein>
<organism evidence="1">
    <name type="scientific">hydrothermal vent metagenome</name>
    <dbReference type="NCBI Taxonomy" id="652676"/>
    <lineage>
        <taxon>unclassified sequences</taxon>
        <taxon>metagenomes</taxon>
        <taxon>ecological metagenomes</taxon>
    </lineage>
</organism>